<dbReference type="SUPFAM" id="SSF55166">
    <property type="entry name" value="Hedgehog/DD-peptidase"/>
    <property type="match status" value="1"/>
</dbReference>
<evidence type="ECO:0000259" key="1">
    <source>
        <dbReference type="Pfam" id="PF08291"/>
    </source>
</evidence>
<dbReference type="PATRIC" id="fig|862908.3.peg.1021"/>
<dbReference type="InterPro" id="IPR009045">
    <property type="entry name" value="Zn_M74/Hedgehog-like"/>
</dbReference>
<evidence type="ECO:0000313" key="2">
    <source>
        <dbReference type="EMBL" id="CBW25955.1"/>
    </source>
</evidence>
<feature type="domain" description="Peptidase M15A C-terminal" evidence="1">
    <location>
        <begin position="168"/>
        <end position="213"/>
    </location>
</feature>
<dbReference type="RefSeq" id="WP_014243739.1">
    <property type="nucleotide sequence ID" value="NC_016620.1"/>
</dbReference>
<dbReference type="HOGENOM" id="CLU_942561_0_0_7"/>
<dbReference type="PROSITE" id="PS51257">
    <property type="entry name" value="PROKAR_LIPOPROTEIN"/>
    <property type="match status" value="1"/>
</dbReference>
<dbReference type="Pfam" id="PF08291">
    <property type="entry name" value="Peptidase_M15_3"/>
    <property type="match status" value="1"/>
</dbReference>
<dbReference type="Gene3D" id="3.30.1380.10">
    <property type="match status" value="1"/>
</dbReference>
<dbReference type="EMBL" id="FQ312005">
    <property type="protein sequence ID" value="CBW25955.1"/>
    <property type="molecule type" value="Genomic_DNA"/>
</dbReference>
<dbReference type="STRING" id="862908.BMS_1073"/>
<gene>
    <name evidence="2" type="ordered locus">BMS_1073</name>
</gene>
<accession>E1WYA7</accession>
<organism evidence="2 3">
    <name type="scientific">Halobacteriovorax marinus (strain ATCC BAA-682 / DSM 15412 / SJ)</name>
    <name type="common">Bacteriovorax marinus</name>
    <dbReference type="NCBI Taxonomy" id="862908"/>
    <lineage>
        <taxon>Bacteria</taxon>
        <taxon>Pseudomonadati</taxon>
        <taxon>Bdellovibrionota</taxon>
        <taxon>Bacteriovoracia</taxon>
        <taxon>Bacteriovoracales</taxon>
        <taxon>Halobacteriovoraceae</taxon>
        <taxon>Halobacteriovorax</taxon>
    </lineage>
</organism>
<keyword evidence="3" id="KW-1185">Reference proteome</keyword>
<dbReference type="OrthoDB" id="5290685at2"/>
<dbReference type="Proteomes" id="UP000008963">
    <property type="component" value="Chromosome"/>
</dbReference>
<reference evidence="3" key="1">
    <citation type="journal article" date="2013" name="ISME J.">
        <title>A small predatory core genome in the divergent marine Bacteriovorax marinus SJ and the terrestrial Bdellovibrio bacteriovorus.</title>
        <authorList>
            <person name="Crossman L.C."/>
            <person name="Chen H."/>
            <person name="Cerdeno-Tarraga A.M."/>
            <person name="Brooks K."/>
            <person name="Quail M.A."/>
            <person name="Pineiro S.A."/>
            <person name="Hobley L."/>
            <person name="Sockett R.E."/>
            <person name="Bentley S.D."/>
            <person name="Parkhill J."/>
            <person name="Williams H.N."/>
            <person name="Stine O.C."/>
        </authorList>
    </citation>
    <scope>NUCLEOTIDE SEQUENCE [LARGE SCALE GENOMIC DNA]</scope>
    <source>
        <strain evidence="3">ATCC BAA-682 / DSM 15412 / SJ</strain>
    </source>
</reference>
<name>E1WYA7_HALMS</name>
<evidence type="ECO:0000313" key="3">
    <source>
        <dbReference type="Proteomes" id="UP000008963"/>
    </source>
</evidence>
<dbReference type="InterPro" id="IPR013230">
    <property type="entry name" value="Peptidase_M15A_C"/>
</dbReference>
<dbReference type="KEGG" id="bmx:BMS_1073"/>
<proteinExistence type="predicted"/>
<dbReference type="AlphaFoldDB" id="E1WYA7"/>
<sequence>MKYLFSIFVLLLVSCSFSFKNRELDWEEIARMNGHHYDDDTHHEIRTSSRWPSATKESKEIDKCLDQTDEELENLDEMILRFDGKINSPDDYEHSMAGLQRFIEDSGLTRYFSAKEMVSPNNSAVAKGCGYEKLLPSRCRWKSAVAQGLLAVELRSEINRGKKTSSGIKIRNWWRPSCYNSKVGGAKSSDHMQARGFDLDFNTPKQRAVAQAYLCKMYKEGKPLSLQVGIGCQTLHIGVGSPKRLSNYPKDGSRFWKYGSLSRCSIKRISEDDCWKQGRDGKLYIHTEDGGSGVL</sequence>
<protein>
    <recommendedName>
        <fullName evidence="1">Peptidase M15A C-terminal domain-containing protein</fullName>
    </recommendedName>
</protein>